<dbReference type="GO" id="GO:0016874">
    <property type="term" value="F:ligase activity"/>
    <property type="evidence" value="ECO:0007669"/>
    <property type="project" value="UniProtKB-KW"/>
</dbReference>
<feature type="binding site" evidence="6">
    <location>
        <position position="559"/>
    </location>
    <ligand>
        <name>ATP</name>
        <dbReference type="ChEBI" id="CHEBI:30616"/>
    </ligand>
</feature>
<evidence type="ECO:0000256" key="3">
    <source>
        <dbReference type="ARBA" id="ARBA00022741"/>
    </source>
</evidence>
<feature type="domain" description="AMP-dependent synthetase/ligase" evidence="7">
    <location>
        <begin position="119"/>
        <end position="501"/>
    </location>
</feature>
<evidence type="ECO:0000259" key="9">
    <source>
        <dbReference type="Pfam" id="PF16177"/>
    </source>
</evidence>
<feature type="binding site" evidence="6">
    <location>
        <position position="556"/>
    </location>
    <ligand>
        <name>CoA</name>
        <dbReference type="ChEBI" id="CHEBI:57287"/>
    </ligand>
</feature>
<comment type="catalytic activity">
    <reaction evidence="6">
        <text>acetate + ATP + CoA = acetyl-CoA + AMP + diphosphate</text>
        <dbReference type="Rhea" id="RHEA:23176"/>
        <dbReference type="ChEBI" id="CHEBI:30089"/>
        <dbReference type="ChEBI" id="CHEBI:30616"/>
        <dbReference type="ChEBI" id="CHEBI:33019"/>
        <dbReference type="ChEBI" id="CHEBI:57287"/>
        <dbReference type="ChEBI" id="CHEBI:57288"/>
        <dbReference type="ChEBI" id="CHEBI:456215"/>
        <dbReference type="EC" id="6.2.1.1"/>
    </reaction>
</comment>
<dbReference type="Pfam" id="PF16177">
    <property type="entry name" value="ACAS_N"/>
    <property type="match status" value="1"/>
</dbReference>
<dbReference type="Gene3D" id="3.30.300.30">
    <property type="match status" value="1"/>
</dbReference>
<feature type="binding site" evidence="6">
    <location>
        <position position="570"/>
    </location>
    <ligand>
        <name>Mg(2+)</name>
        <dbReference type="ChEBI" id="CHEBI:18420"/>
    </ligand>
</feature>
<dbReference type="InterPro" id="IPR042099">
    <property type="entry name" value="ANL_N_sf"/>
</dbReference>
<gene>
    <name evidence="10" type="primary">acs</name>
    <name evidence="6" type="synonym">acsA</name>
    <name evidence="10" type="ORF">CFH99_01765</name>
</gene>
<name>A0ABX7PEQ0_9ACTN</name>
<evidence type="ECO:0000256" key="1">
    <source>
        <dbReference type="ARBA" id="ARBA00006432"/>
    </source>
</evidence>
<dbReference type="NCBIfam" id="NF001208">
    <property type="entry name" value="PRK00174.1"/>
    <property type="match status" value="1"/>
</dbReference>
<keyword evidence="11" id="KW-1185">Reference proteome</keyword>
<evidence type="ECO:0000256" key="6">
    <source>
        <dbReference type="HAMAP-Rule" id="MF_01123"/>
    </source>
</evidence>
<organism evidence="10 11">
    <name type="scientific">Nocardioides aromaticivorans</name>
    <dbReference type="NCBI Taxonomy" id="200618"/>
    <lineage>
        <taxon>Bacteria</taxon>
        <taxon>Bacillati</taxon>
        <taxon>Actinomycetota</taxon>
        <taxon>Actinomycetes</taxon>
        <taxon>Propionibacteriales</taxon>
        <taxon>Nocardioidaceae</taxon>
        <taxon>Nocardioides</taxon>
    </lineage>
</organism>
<comment type="function">
    <text evidence="6">Catalyzes the conversion of acetate into acetyl-CoA (AcCoA), an essential intermediate at the junction of anabolic and catabolic pathways. AcsA undergoes a two-step reaction. In the first half reaction, AcsA combines acetate with ATP to form acetyl-adenylate (AcAMP) intermediate. In the second half reaction, it can then transfer the acetyl group from AcAMP to the sulfhydryl group of CoA, forming the product AcCoA.</text>
</comment>
<feature type="modified residue" description="N6-acetyllysine" evidence="6">
    <location>
        <position position="643"/>
    </location>
</feature>
<dbReference type="Pfam" id="PF00501">
    <property type="entry name" value="AMP-binding"/>
    <property type="match status" value="1"/>
</dbReference>
<comment type="PTM">
    <text evidence="6">Acetylated. Deacetylation by the SIR2-homolog deacetylase activates the enzyme.</text>
</comment>
<reference evidence="10 11" key="1">
    <citation type="submission" date="2017-06" db="EMBL/GenBank/DDBJ databases">
        <title>Complete Genome Sequence of the Soil Carbazole-Degrading Bacterium Nocardioides aromaticivorans IC177.</title>
        <authorList>
            <person name="Vejarano F."/>
            <person name="Suzuki-Minakuchi C."/>
            <person name="Ohtsubo Y."/>
            <person name="Tsuda M."/>
            <person name="Okada K."/>
            <person name="Nojiri H."/>
        </authorList>
    </citation>
    <scope>NUCLEOTIDE SEQUENCE [LARGE SCALE GENOMIC DNA]</scope>
    <source>
        <strain evidence="10 11">IC177</strain>
    </source>
</reference>
<dbReference type="PANTHER" id="PTHR24095">
    <property type="entry name" value="ACETYL-COENZYME A SYNTHETASE"/>
    <property type="match status" value="1"/>
</dbReference>
<dbReference type="InterPro" id="IPR025110">
    <property type="entry name" value="AMP-bd_C"/>
</dbReference>
<dbReference type="PANTHER" id="PTHR24095:SF14">
    <property type="entry name" value="ACETYL-COENZYME A SYNTHETASE 1"/>
    <property type="match status" value="1"/>
</dbReference>
<feature type="binding site" evidence="6">
    <location>
        <begin position="442"/>
        <end position="447"/>
    </location>
    <ligand>
        <name>ATP</name>
        <dbReference type="ChEBI" id="CHEBI:30616"/>
    </ligand>
</feature>
<comment type="caution">
    <text evidence="6">Lacks conserved residue(s) required for the propagation of feature annotation.</text>
</comment>
<dbReference type="InterPro" id="IPR032387">
    <property type="entry name" value="ACAS_N"/>
</dbReference>
<feature type="binding site" evidence="6">
    <location>
        <begin position="418"/>
        <end position="420"/>
    </location>
    <ligand>
        <name>ATP</name>
        <dbReference type="ChEBI" id="CHEBI:30616"/>
    </ligand>
</feature>
<feature type="binding site" evidence="6">
    <location>
        <position position="533"/>
    </location>
    <ligand>
        <name>ATP</name>
        <dbReference type="ChEBI" id="CHEBI:30616"/>
    </ligand>
</feature>
<dbReference type="PROSITE" id="PS00455">
    <property type="entry name" value="AMP_BINDING"/>
    <property type="match status" value="1"/>
</dbReference>
<evidence type="ECO:0000256" key="4">
    <source>
        <dbReference type="ARBA" id="ARBA00022840"/>
    </source>
</evidence>
<keyword evidence="5 6" id="KW-0007">Acetylation</keyword>
<dbReference type="EC" id="6.2.1.1" evidence="6"/>
<dbReference type="NCBIfam" id="TIGR02188">
    <property type="entry name" value="Ac_CoA_lig_AcsA"/>
    <property type="match status" value="1"/>
</dbReference>
<sequence>MQPLVTTLPVGPNVTCGTPFDQETTVSDQSTAETLANLLKEDRRFEPPAELAADANVKANAYDAAQADREGFWAQQAERLTWATKWDQVLDWSNKPFAKWFLGGTINAAYNCVDRHVEAGRGDKVAIHWVGEPEGDTRDITYAQLKDEVSQAANALTALGVGKGDRVAIYMPMIPEAIVAMLACARIGAPHTVVFGGFSADALASRIDDCEAKVVVTSDGGYRRGAPSALKPAVDEARTKTDKIEKVLVVRRTGQDVAWDDEVDVWWHDAVGGASTEHTPEAFDAEHPLYVMYTSGTTGKPKGILHTTGGYLTGASYTHNAVFDLKPDTDVYWCTADIGWVTGHSYIVYGPLANGVTQVLYEGTPDSPEPGRWWKIIQDYGVTLFYTAPTAIRSFMKQGHEVPDKFDMSSLRILGSVGEPINPEAYIWYRHVIGGDRTPIVDTWWQTETGAVMISPLPGVTAGKPGSAMTAIPGIEADVVDDEGNSVPNGSGGYLVITSPWPSMLRTIWGDDDRYADTYWSRFKAQGYYFAGDGAKKDEDGDIWVLGRVDDVMNVSGHRLSTTEIESALVSHPKVAESAVVGASDPDTGQAVVAYVILRNEAGDGGPDIVKELSDHVRKEIGPIAKPRQIMIVPELPKTRSGKIMRRLLRDVAEGRDVGDTQTLADASIMDLISAGQATSTED</sequence>
<comment type="cofactor">
    <cofactor evidence="6">
        <name>Mg(2+)</name>
        <dbReference type="ChEBI" id="CHEBI:18420"/>
    </cofactor>
</comment>
<evidence type="ECO:0000256" key="5">
    <source>
        <dbReference type="ARBA" id="ARBA00022990"/>
    </source>
</evidence>
<feature type="binding site" evidence="6">
    <location>
        <position position="548"/>
    </location>
    <ligand>
        <name>ATP</name>
        <dbReference type="ChEBI" id="CHEBI:30616"/>
    </ligand>
</feature>
<proteinExistence type="inferred from homology"/>
<dbReference type="InterPro" id="IPR011904">
    <property type="entry name" value="Ac_CoA_lig"/>
</dbReference>
<feature type="binding site" evidence="6">
    <location>
        <begin position="223"/>
        <end position="226"/>
    </location>
    <ligand>
        <name>CoA</name>
        <dbReference type="ChEBI" id="CHEBI:57287"/>
    </ligand>
</feature>
<feature type="binding site" evidence="6">
    <location>
        <position position="572"/>
    </location>
    <ligand>
        <name>Mg(2+)</name>
        <dbReference type="ChEBI" id="CHEBI:18420"/>
    </ligand>
</feature>
<feature type="domain" description="AMP-binding enzyme C-terminal" evidence="8">
    <location>
        <begin position="564"/>
        <end position="643"/>
    </location>
</feature>
<evidence type="ECO:0000259" key="8">
    <source>
        <dbReference type="Pfam" id="PF13193"/>
    </source>
</evidence>
<dbReference type="HAMAP" id="MF_01123">
    <property type="entry name" value="Ac_CoA_synth"/>
    <property type="match status" value="1"/>
</dbReference>
<dbReference type="SUPFAM" id="SSF56801">
    <property type="entry name" value="Acetyl-CoA synthetase-like"/>
    <property type="match status" value="1"/>
</dbReference>
<keyword evidence="4 6" id="KW-0067">ATP-binding</keyword>
<dbReference type="CDD" id="cd05966">
    <property type="entry name" value="ACS"/>
    <property type="match status" value="1"/>
</dbReference>
<dbReference type="InterPro" id="IPR045851">
    <property type="entry name" value="AMP-bd_C_sf"/>
</dbReference>
<evidence type="ECO:0000259" key="7">
    <source>
        <dbReference type="Pfam" id="PF00501"/>
    </source>
</evidence>
<dbReference type="EMBL" id="CP022295">
    <property type="protein sequence ID" value="QSR24350.1"/>
    <property type="molecule type" value="Genomic_DNA"/>
</dbReference>
<keyword evidence="6" id="KW-0479">Metal-binding</keyword>
<feature type="binding site" evidence="6">
    <location>
        <position position="342"/>
    </location>
    <ligand>
        <name>CoA</name>
        <dbReference type="ChEBI" id="CHEBI:57287"/>
    </ligand>
</feature>
<dbReference type="Gene3D" id="3.40.50.12780">
    <property type="entry name" value="N-terminal domain of ligase-like"/>
    <property type="match status" value="1"/>
</dbReference>
<evidence type="ECO:0000313" key="10">
    <source>
        <dbReference type="EMBL" id="QSR24350.1"/>
    </source>
</evidence>
<accession>A0ABX7PEQ0</accession>
<dbReference type="InterPro" id="IPR020845">
    <property type="entry name" value="AMP-binding_CS"/>
</dbReference>
<evidence type="ECO:0000256" key="2">
    <source>
        <dbReference type="ARBA" id="ARBA00022598"/>
    </source>
</evidence>
<keyword evidence="2 6" id="KW-0436">Ligase</keyword>
<feature type="binding site" evidence="6">
    <location>
        <position position="575"/>
    </location>
    <ligand>
        <name>Mg(2+)</name>
        <dbReference type="ChEBI" id="CHEBI:18420"/>
    </ligand>
</feature>
<keyword evidence="3 6" id="KW-0547">Nucleotide-binding</keyword>
<comment type="similarity">
    <text evidence="1 6">Belongs to the ATP-dependent AMP-binding enzyme family.</text>
</comment>
<feature type="binding site" evidence="6">
    <location>
        <position position="618"/>
    </location>
    <ligand>
        <name>CoA</name>
        <dbReference type="ChEBI" id="CHEBI:57287"/>
    </ligand>
</feature>
<keyword evidence="6" id="KW-0460">Magnesium</keyword>
<dbReference type="Proteomes" id="UP000662818">
    <property type="component" value="Chromosome"/>
</dbReference>
<dbReference type="Pfam" id="PF13193">
    <property type="entry name" value="AMP-binding_C"/>
    <property type="match status" value="1"/>
</dbReference>
<dbReference type="InterPro" id="IPR000873">
    <property type="entry name" value="AMP-dep_synth/lig_dom"/>
</dbReference>
<feature type="domain" description="Acetyl-coenzyme A synthetase N-terminal" evidence="9">
    <location>
        <begin position="60"/>
        <end position="112"/>
    </location>
</feature>
<evidence type="ECO:0000313" key="11">
    <source>
        <dbReference type="Proteomes" id="UP000662818"/>
    </source>
</evidence>
<protein>
    <recommendedName>
        <fullName evidence="6">Acetyl-coenzyme A synthetase</fullName>
        <shortName evidence="6">AcCoA synthetase</shortName>
        <shortName evidence="6">Acs</shortName>
        <ecNumber evidence="6">6.2.1.1</ecNumber>
    </recommendedName>
    <alternativeName>
        <fullName evidence="6">Acetate--CoA ligase</fullName>
    </alternativeName>
    <alternativeName>
        <fullName evidence="6">Acyl-activating enzyme</fullName>
    </alternativeName>
</protein>